<name>A0A382KMK5_9ZZZZ</name>
<dbReference type="AlphaFoldDB" id="A0A382KMK5"/>
<organism evidence="1">
    <name type="scientific">marine metagenome</name>
    <dbReference type="NCBI Taxonomy" id="408172"/>
    <lineage>
        <taxon>unclassified sequences</taxon>
        <taxon>metagenomes</taxon>
        <taxon>ecological metagenomes</taxon>
    </lineage>
</organism>
<evidence type="ECO:0000313" key="1">
    <source>
        <dbReference type="EMBL" id="SVC25436.1"/>
    </source>
</evidence>
<gene>
    <name evidence="1" type="ORF">METZ01_LOCUS278290</name>
</gene>
<protein>
    <submittedName>
        <fullName evidence="1">Uncharacterized protein</fullName>
    </submittedName>
</protein>
<accession>A0A382KMK5</accession>
<dbReference type="EMBL" id="UINC01081511">
    <property type="protein sequence ID" value="SVC25436.1"/>
    <property type="molecule type" value="Genomic_DNA"/>
</dbReference>
<feature type="non-terminal residue" evidence="1">
    <location>
        <position position="42"/>
    </location>
</feature>
<proteinExistence type="predicted"/>
<sequence>MKWVKSFSILVIVFLHSSGCGMIVHSMNKEVLSTLRNSQVLG</sequence>
<reference evidence="1" key="1">
    <citation type="submission" date="2018-05" db="EMBL/GenBank/DDBJ databases">
        <authorList>
            <person name="Lanie J.A."/>
            <person name="Ng W.-L."/>
            <person name="Kazmierczak K.M."/>
            <person name="Andrzejewski T.M."/>
            <person name="Davidsen T.M."/>
            <person name="Wayne K.J."/>
            <person name="Tettelin H."/>
            <person name="Glass J.I."/>
            <person name="Rusch D."/>
            <person name="Podicherti R."/>
            <person name="Tsui H.-C.T."/>
            <person name="Winkler M.E."/>
        </authorList>
    </citation>
    <scope>NUCLEOTIDE SEQUENCE</scope>
</reference>